<organism evidence="2 3">
    <name type="scientific">Colletotrichum musicola</name>
    <dbReference type="NCBI Taxonomy" id="2175873"/>
    <lineage>
        <taxon>Eukaryota</taxon>
        <taxon>Fungi</taxon>
        <taxon>Dikarya</taxon>
        <taxon>Ascomycota</taxon>
        <taxon>Pezizomycotina</taxon>
        <taxon>Sordariomycetes</taxon>
        <taxon>Hypocreomycetidae</taxon>
        <taxon>Glomerellales</taxon>
        <taxon>Glomerellaceae</taxon>
        <taxon>Colletotrichum</taxon>
        <taxon>Colletotrichum orchidearum species complex</taxon>
    </lineage>
</organism>
<dbReference type="EMBL" id="WIGM01000338">
    <property type="protein sequence ID" value="KAF6828450.1"/>
    <property type="molecule type" value="Genomic_DNA"/>
</dbReference>
<keyword evidence="3" id="KW-1185">Reference proteome</keyword>
<gene>
    <name evidence="2" type="ORF">CMUS01_08578</name>
</gene>
<accession>A0A8H6KCA2</accession>
<evidence type="ECO:0000256" key="1">
    <source>
        <dbReference type="SAM" id="MobiDB-lite"/>
    </source>
</evidence>
<proteinExistence type="predicted"/>
<dbReference type="Proteomes" id="UP000639643">
    <property type="component" value="Unassembled WGS sequence"/>
</dbReference>
<reference evidence="2" key="1">
    <citation type="journal article" date="2020" name="Phytopathology">
        <title>Genome Sequence Resources of Colletotrichum truncatum, C. plurivorum, C. musicola, and C. sojae: Four Species Pathogenic to Soybean (Glycine max).</title>
        <authorList>
            <person name="Rogerio F."/>
            <person name="Boufleur T.R."/>
            <person name="Ciampi-Guillardi M."/>
            <person name="Sukno S.A."/>
            <person name="Thon M.R."/>
            <person name="Massola Junior N.S."/>
            <person name="Baroncelli R."/>
        </authorList>
    </citation>
    <scope>NUCLEOTIDE SEQUENCE</scope>
    <source>
        <strain evidence="2">LFN0074</strain>
    </source>
</reference>
<feature type="region of interest" description="Disordered" evidence="1">
    <location>
        <begin position="783"/>
        <end position="856"/>
    </location>
</feature>
<dbReference type="AlphaFoldDB" id="A0A8H6KCA2"/>
<comment type="caution">
    <text evidence="2">The sequence shown here is derived from an EMBL/GenBank/DDBJ whole genome shotgun (WGS) entry which is preliminary data.</text>
</comment>
<evidence type="ECO:0000313" key="2">
    <source>
        <dbReference type="EMBL" id="KAF6828450.1"/>
    </source>
</evidence>
<protein>
    <submittedName>
        <fullName evidence="2">Uncharacterized protein</fullName>
    </submittedName>
</protein>
<dbReference type="OrthoDB" id="4840820at2759"/>
<evidence type="ECO:0000313" key="3">
    <source>
        <dbReference type="Proteomes" id="UP000639643"/>
    </source>
</evidence>
<name>A0A8H6KCA2_9PEZI</name>
<sequence length="856" mass="94141">MAHMLPLDDHTTPRAIATTCPRSFLFCVVANVGRPDTDTDTVDCRPLAITYRQGHGHAPAHGNHAPGQRVRHALDDAARAVAILNHPANRTALEAERARALAWYHEKTPGHTQAGEVEVEVEVRDAPQPPFDMQYKGHWQERIGKPDRPELPWRPDPCEFPFISTCLRLAMTGDDLYHTRYGDVQEQPLGCVFRADKLEYGLVVLDISDLDDVRYGFVAPAVRYTAEIGPVWDPVEDLPLSHPPTPELERSPSRTPMSASRFMTKFGLHETSLPLARLKQHRVVARYALDHIWPVSAERPALGSRSAGSPTQDDGGLEPLIDLILHDAAEDGGEDIAHVHKACIDLPGVQARLVERLRARPDGLQGLSASPLLRLAYASTSHLNLAGLTGLTFEAVATSLGSEELSGTRALSLGIDDCSGSLEALLKALSEMGGVTQVFFLAHPGRSDDELSSRVFAEICSSPFASKLLRCKDVKLTGAFSAPLRRKPWLIDARGDRLESENLIQAFPVQHMFVRQQLTDPMGPEGREAGQAPRFRPLHLFLGDGLLGPERLISGFLRYCTRLHSDRFLTSFAACPSERTTTDETFPGAAVTPIPAENLAVPEWCNVSSPSPSQAAGSSDPKALECWPVFTGLGPGGWVLVVSHEWYVGPKTLSRRANLVRRRIPTDAAFGVPVVRYAFLRAKQPGSDAVEVVGDLKSFLREAGPSDGDVDVSWVDALVARTVSSIQETWQLEQLPPELEPIMVTDDDMARSVFSNFLEDAAYIRENVRTAMQGLSDKRTWYPTLLDKSERPGPRKRRRASRTPEAEANKSRNSAVFSTLRDLDAPWPHALGADRPATPPERFPWLPGEASSDEDL</sequence>